<reference evidence="1" key="1">
    <citation type="submission" date="2023-07" db="EMBL/GenBank/DDBJ databases">
        <title>draft genome sequence of fig (Ficus carica).</title>
        <authorList>
            <person name="Takahashi T."/>
            <person name="Nishimura K."/>
        </authorList>
    </citation>
    <scope>NUCLEOTIDE SEQUENCE</scope>
</reference>
<evidence type="ECO:0000313" key="1">
    <source>
        <dbReference type="EMBL" id="GMN25047.1"/>
    </source>
</evidence>
<proteinExistence type="predicted"/>
<comment type="caution">
    <text evidence="1">The sequence shown here is derived from an EMBL/GenBank/DDBJ whole genome shotgun (WGS) entry which is preliminary data.</text>
</comment>
<dbReference type="PANTHER" id="PTHR37212">
    <property type="entry name" value="ACTIN PROTEIN 2/3 COMPLEX SUBUNIT-LIKE PROTEIN"/>
    <property type="match status" value="1"/>
</dbReference>
<sequence>MEEPLDFEFEDPIINSSVVTNKRKKKVIGLDELLADFYNEKSKNVEKESKRAKAPKTCMIEMSGEEDCSVWGIRIFHGQKPPPTIAAPSLESCGLLQSFMNNELNSLVELSSENGDSFIEGLLNNGWLSKLILTRSHVEESIATWTFNLMLYSSKEELRASACHFWSAILKPEKEPIRIDWFPCYSDLRKALEMYGFLFLSDTGTSNADSCCGGPAQNIRFWIKFVTASCQLRSKWSVCTTSEAEELLEVVISFFSDRQLQGLFVLLYECMHAVISYFTDKEWNTSCDKIAKSVACRVPKDLNCTRVVECISGVDDRSKHLRSAVAHQILLGFFDYKADDEVLRLLIAINVKEKRPSLERNVASVFEKLFLSDQQHGFEVFCCKDSPTHVRHRDVVSSLGKGVTADSIGVVLKACGEGARGLGSGTLEMKLAGQRVHWHRPPLTKPRCRQASPPRG</sequence>
<gene>
    <name evidence="1" type="ORF">TIFTF001_000788</name>
</gene>
<protein>
    <submittedName>
        <fullName evidence="1">Uncharacterized protein</fullName>
    </submittedName>
</protein>
<dbReference type="PANTHER" id="PTHR37212:SF2">
    <property type="entry name" value="ACTIN PROTEIN 2_3 COMPLEX SUBUNIT-LIKE PROTEIN"/>
    <property type="match status" value="1"/>
</dbReference>
<dbReference type="AlphaFoldDB" id="A0AA88CPZ9"/>
<organism evidence="1 2">
    <name type="scientific">Ficus carica</name>
    <name type="common">Common fig</name>
    <dbReference type="NCBI Taxonomy" id="3494"/>
    <lineage>
        <taxon>Eukaryota</taxon>
        <taxon>Viridiplantae</taxon>
        <taxon>Streptophyta</taxon>
        <taxon>Embryophyta</taxon>
        <taxon>Tracheophyta</taxon>
        <taxon>Spermatophyta</taxon>
        <taxon>Magnoliopsida</taxon>
        <taxon>eudicotyledons</taxon>
        <taxon>Gunneridae</taxon>
        <taxon>Pentapetalae</taxon>
        <taxon>rosids</taxon>
        <taxon>fabids</taxon>
        <taxon>Rosales</taxon>
        <taxon>Moraceae</taxon>
        <taxon>Ficeae</taxon>
        <taxon>Ficus</taxon>
    </lineage>
</organism>
<accession>A0AA88CPZ9</accession>
<name>A0AA88CPZ9_FICCA</name>
<dbReference type="Proteomes" id="UP001187192">
    <property type="component" value="Unassembled WGS sequence"/>
</dbReference>
<evidence type="ECO:0000313" key="2">
    <source>
        <dbReference type="Proteomes" id="UP001187192"/>
    </source>
</evidence>
<dbReference type="EMBL" id="BTGU01000001">
    <property type="protein sequence ID" value="GMN25047.1"/>
    <property type="molecule type" value="Genomic_DNA"/>
</dbReference>
<keyword evidence="2" id="KW-1185">Reference proteome</keyword>